<dbReference type="Pfam" id="PF01501">
    <property type="entry name" value="Glyco_transf_8"/>
    <property type="match status" value="1"/>
</dbReference>
<accession>A0A328BXS4</accession>
<protein>
    <submittedName>
        <fullName evidence="4">Glycosyltransferase family 8 protein</fullName>
    </submittedName>
</protein>
<keyword evidence="3" id="KW-0479">Metal-binding</keyword>
<dbReference type="RefSeq" id="WP_111750424.1">
    <property type="nucleotide sequence ID" value="NZ_PTPX01000017.1"/>
</dbReference>
<keyword evidence="5" id="KW-1185">Reference proteome</keyword>
<name>A0A328BXS4_9PAST</name>
<keyword evidence="1" id="KW-0328">Glycosyltransferase</keyword>
<dbReference type="InterPro" id="IPR050748">
    <property type="entry name" value="Glycosyltrans_8_dom-fam"/>
</dbReference>
<dbReference type="EMBL" id="PTPX01000017">
    <property type="protein sequence ID" value="RAL18247.1"/>
    <property type="molecule type" value="Genomic_DNA"/>
</dbReference>
<dbReference type="GO" id="GO:0046872">
    <property type="term" value="F:metal ion binding"/>
    <property type="evidence" value="ECO:0007669"/>
    <property type="project" value="UniProtKB-KW"/>
</dbReference>
<evidence type="ECO:0000313" key="5">
    <source>
        <dbReference type="Proteomes" id="UP000248689"/>
    </source>
</evidence>
<gene>
    <name evidence="4" type="ORF">C5N92_08470</name>
</gene>
<dbReference type="Proteomes" id="UP000248689">
    <property type="component" value="Unassembled WGS sequence"/>
</dbReference>
<dbReference type="PANTHER" id="PTHR13778">
    <property type="entry name" value="GLYCOSYLTRANSFERASE 8 DOMAIN-CONTAINING PROTEIN"/>
    <property type="match status" value="1"/>
</dbReference>
<dbReference type="OrthoDB" id="9807549at2"/>
<evidence type="ECO:0000256" key="2">
    <source>
        <dbReference type="ARBA" id="ARBA00022679"/>
    </source>
</evidence>
<dbReference type="InterPro" id="IPR029044">
    <property type="entry name" value="Nucleotide-diphossugar_trans"/>
</dbReference>
<dbReference type="Gene3D" id="3.90.550.10">
    <property type="entry name" value="Spore Coat Polysaccharide Biosynthesis Protein SpsA, Chain A"/>
    <property type="match status" value="1"/>
</dbReference>
<dbReference type="GO" id="GO:0016757">
    <property type="term" value="F:glycosyltransferase activity"/>
    <property type="evidence" value="ECO:0007669"/>
    <property type="project" value="UniProtKB-KW"/>
</dbReference>
<evidence type="ECO:0000313" key="4">
    <source>
        <dbReference type="EMBL" id="RAL18247.1"/>
    </source>
</evidence>
<dbReference type="AlphaFoldDB" id="A0A328BXS4"/>
<sequence>MNRQSIVLAADLRFSEQLMTTIKSICLYNKNLNFFIFNREFSYEWFQYLNTFLEKINCEVIDVKINNDALRRYPTLAHISSESTYFRYFVSEFINDDKVLYLDSDLVVNGSLQALFDLDLGDNFVAASLDDIAQNIYNTVNNFNAGVLLINNKLWKEYQIHQKALELTEKCVHQVPDGDQGILNILFNGKWLQLSHNVNYLVGGEYIYYKNGLLHFIQRRENEIPLVLHFNTAYKPWLPIYNLPFRNHYWFYYRLTWEEIISQHG</sequence>
<dbReference type="SUPFAM" id="SSF53448">
    <property type="entry name" value="Nucleotide-diphospho-sugar transferases"/>
    <property type="match status" value="1"/>
</dbReference>
<proteinExistence type="predicted"/>
<evidence type="ECO:0000256" key="3">
    <source>
        <dbReference type="ARBA" id="ARBA00022723"/>
    </source>
</evidence>
<comment type="caution">
    <text evidence="4">The sequence shown here is derived from an EMBL/GenBank/DDBJ whole genome shotgun (WGS) entry which is preliminary data.</text>
</comment>
<evidence type="ECO:0000256" key="1">
    <source>
        <dbReference type="ARBA" id="ARBA00022676"/>
    </source>
</evidence>
<organism evidence="4 5">
    <name type="scientific">Glaesserella australis</name>
    <dbReference type="NCBI Taxonomy" id="2094024"/>
    <lineage>
        <taxon>Bacteria</taxon>
        <taxon>Pseudomonadati</taxon>
        <taxon>Pseudomonadota</taxon>
        <taxon>Gammaproteobacteria</taxon>
        <taxon>Pasteurellales</taxon>
        <taxon>Pasteurellaceae</taxon>
        <taxon>Glaesserella</taxon>
    </lineage>
</organism>
<dbReference type="InterPro" id="IPR002495">
    <property type="entry name" value="Glyco_trans_8"/>
</dbReference>
<reference evidence="5" key="1">
    <citation type="submission" date="2018-02" db="EMBL/GenBank/DDBJ databases">
        <title>Glaesserella australis sp. nov., isolated from the lungs of pigs.</title>
        <authorList>
            <person name="Turni C."/>
            <person name="Christensen H."/>
        </authorList>
    </citation>
    <scope>NUCLEOTIDE SEQUENCE [LARGE SCALE GENOMIC DNA]</scope>
    <source>
        <strain evidence="5">HS4635</strain>
    </source>
</reference>
<keyword evidence="2 4" id="KW-0808">Transferase</keyword>
<dbReference type="PANTHER" id="PTHR13778:SF47">
    <property type="entry name" value="LIPOPOLYSACCHARIDE 1,3-GALACTOSYLTRANSFERASE"/>
    <property type="match status" value="1"/>
</dbReference>
<dbReference type="CDD" id="cd04194">
    <property type="entry name" value="GT8_A4GalT_like"/>
    <property type="match status" value="1"/>
</dbReference>